<comment type="caution">
    <text evidence="1">The sequence shown here is derived from an EMBL/GenBank/DDBJ whole genome shotgun (WGS) entry which is preliminary data.</text>
</comment>
<name>A0A5E8UXD5_ROSAD</name>
<evidence type="ECO:0000313" key="1">
    <source>
        <dbReference type="EMBL" id="RMX61823.1"/>
    </source>
</evidence>
<organism evidence="1 2">
    <name type="scientific">Roseibium alexandrii (strain DSM 17067 / NCIMB 14079 / DFL-11)</name>
    <name type="common">Labrenzia alexandrii</name>
    <dbReference type="NCBI Taxonomy" id="244592"/>
    <lineage>
        <taxon>Bacteria</taxon>
        <taxon>Pseudomonadati</taxon>
        <taxon>Pseudomonadota</taxon>
        <taxon>Alphaproteobacteria</taxon>
        <taxon>Hyphomicrobiales</taxon>
        <taxon>Stappiaceae</taxon>
        <taxon>Roseibium</taxon>
    </lineage>
</organism>
<proteinExistence type="predicted"/>
<sequence length="152" mass="16978">MRAVAWRLPRSGRRSALTNLGRRNPRGLDEASMGKRHAAGFYCVVVRRWQEQTCGPDGLGRVDRKQIGQSLSVSFEDFAVFNGIWRTPMRSRNAVSFRMGCWHCAGQVVKLPPVLVVHGTGAYGRVGISRQCGSGRRSPGMLYQRERNDLCA</sequence>
<evidence type="ECO:0000313" key="2">
    <source>
        <dbReference type="Proteomes" id="UP000004703"/>
    </source>
</evidence>
<dbReference type="EMBL" id="ACCU02000004">
    <property type="protein sequence ID" value="RMX61823.1"/>
    <property type="molecule type" value="Genomic_DNA"/>
</dbReference>
<accession>A0A5E8UXD5</accession>
<protein>
    <submittedName>
        <fullName evidence="1">Uncharacterized protein</fullName>
    </submittedName>
</protein>
<dbReference type="AlphaFoldDB" id="A0A5E8UXD5"/>
<reference evidence="1 2" key="2">
    <citation type="submission" date="2013-04" db="EMBL/GenBank/DDBJ databases">
        <authorList>
            <person name="Fiebig A."/>
            <person name="Pradella S."/>
            <person name="Wagner-Doebler I."/>
        </authorList>
    </citation>
    <scope>NUCLEOTIDE SEQUENCE [LARGE SCALE GENOMIC DNA]</scope>
    <source>
        <strain evidence="2">DSM 17067 / NCIMB 14079 / DFL-11</strain>
    </source>
</reference>
<gene>
    <name evidence="1" type="ORF">SADFL11_00032490</name>
</gene>
<dbReference type="Proteomes" id="UP000004703">
    <property type="component" value="Chromosome"/>
</dbReference>
<reference evidence="1 2" key="1">
    <citation type="submission" date="2008-01" db="EMBL/GenBank/DDBJ databases">
        <authorList>
            <person name="Wagner-Dobler I."/>
            <person name="Ferriera S."/>
            <person name="Johnson J."/>
            <person name="Kravitz S."/>
            <person name="Beeson K."/>
            <person name="Sutton G."/>
            <person name="Rogers Y.-H."/>
            <person name="Friedman R."/>
            <person name="Frazier M."/>
            <person name="Venter J.C."/>
        </authorList>
    </citation>
    <scope>NUCLEOTIDE SEQUENCE [LARGE SCALE GENOMIC DNA]</scope>
    <source>
        <strain evidence="2">DSM 17067 / NCIMB 14079 / DFL-11</strain>
    </source>
</reference>